<evidence type="ECO:0000259" key="6">
    <source>
        <dbReference type="Pfam" id="PF14833"/>
    </source>
</evidence>
<dbReference type="Gene3D" id="1.10.1040.10">
    <property type="entry name" value="N-(1-d-carboxylethyl)-l-norvaline Dehydrogenase, domain 2"/>
    <property type="match status" value="1"/>
</dbReference>
<protein>
    <submittedName>
        <fullName evidence="7">Uncharacterized oxidoreductase YkwC</fullName>
        <ecNumber evidence="7">1.1.-.-</ecNumber>
    </submittedName>
</protein>
<dbReference type="EC" id="1.1.-.-" evidence="7"/>
<dbReference type="InterPro" id="IPR006115">
    <property type="entry name" value="6PGDH_NADP-bd"/>
</dbReference>
<dbReference type="PANTHER" id="PTHR43060:SF15">
    <property type="entry name" value="3-HYDROXYISOBUTYRATE DEHYDROGENASE-LIKE 1, MITOCHONDRIAL-RELATED"/>
    <property type="match status" value="1"/>
</dbReference>
<dbReference type="SUPFAM" id="SSF51735">
    <property type="entry name" value="NAD(P)-binding Rossmann-fold domains"/>
    <property type="match status" value="1"/>
</dbReference>
<dbReference type="Pfam" id="PF03446">
    <property type="entry name" value="NAD_binding_2"/>
    <property type="match status" value="1"/>
</dbReference>
<evidence type="ECO:0000313" key="7">
    <source>
        <dbReference type="EMBL" id="SBV93479.1"/>
    </source>
</evidence>
<dbReference type="GO" id="GO:0016491">
    <property type="term" value="F:oxidoreductase activity"/>
    <property type="evidence" value="ECO:0007669"/>
    <property type="project" value="UniProtKB-KW"/>
</dbReference>
<feature type="domain" description="6-phosphogluconate dehydrogenase NADP-binding" evidence="5">
    <location>
        <begin position="10"/>
        <end position="169"/>
    </location>
</feature>
<keyword evidence="2 7" id="KW-0560">Oxidoreductase</keyword>
<dbReference type="InterPro" id="IPR036291">
    <property type="entry name" value="NAD(P)-bd_dom_sf"/>
</dbReference>
<dbReference type="Gene3D" id="3.40.50.720">
    <property type="entry name" value="NAD(P)-binding Rossmann-like Domain"/>
    <property type="match status" value="1"/>
</dbReference>
<evidence type="ECO:0000256" key="3">
    <source>
        <dbReference type="ARBA" id="ARBA00023027"/>
    </source>
</evidence>
<evidence type="ECO:0000256" key="2">
    <source>
        <dbReference type="ARBA" id="ARBA00023002"/>
    </source>
</evidence>
<dbReference type="PROSITE" id="PS00895">
    <property type="entry name" value="3_HYDROXYISOBUT_DH"/>
    <property type="match status" value="1"/>
</dbReference>
<keyword evidence="3" id="KW-0520">NAD</keyword>
<organism evidence="7">
    <name type="scientific">uncultured Alphaproteobacteria bacterium</name>
    <dbReference type="NCBI Taxonomy" id="91750"/>
    <lineage>
        <taxon>Bacteria</taxon>
        <taxon>Pseudomonadati</taxon>
        <taxon>Pseudomonadota</taxon>
        <taxon>Alphaproteobacteria</taxon>
        <taxon>environmental samples</taxon>
    </lineage>
</organism>
<dbReference type="GO" id="GO:0051287">
    <property type="term" value="F:NAD binding"/>
    <property type="evidence" value="ECO:0007669"/>
    <property type="project" value="InterPro"/>
</dbReference>
<proteinExistence type="inferred from homology"/>
<dbReference type="AlphaFoldDB" id="A0A212J208"/>
<dbReference type="GO" id="GO:0050661">
    <property type="term" value="F:NADP binding"/>
    <property type="evidence" value="ECO:0007669"/>
    <property type="project" value="InterPro"/>
</dbReference>
<dbReference type="InterPro" id="IPR015815">
    <property type="entry name" value="HIBADH-related"/>
</dbReference>
<dbReference type="EMBL" id="FLUO01000001">
    <property type="protein sequence ID" value="SBV93479.1"/>
    <property type="molecule type" value="Genomic_DNA"/>
</dbReference>
<comment type="similarity">
    <text evidence="1">Belongs to the HIBADH-related family.</text>
</comment>
<evidence type="ECO:0000259" key="5">
    <source>
        <dbReference type="Pfam" id="PF03446"/>
    </source>
</evidence>
<dbReference type="PANTHER" id="PTHR43060">
    <property type="entry name" value="3-HYDROXYISOBUTYRATE DEHYDROGENASE-LIKE 1, MITOCHONDRIAL-RELATED"/>
    <property type="match status" value="1"/>
</dbReference>
<dbReference type="Pfam" id="PF14833">
    <property type="entry name" value="NAD_binding_11"/>
    <property type="match status" value="1"/>
</dbReference>
<reference evidence="7" key="1">
    <citation type="submission" date="2016-04" db="EMBL/GenBank/DDBJ databases">
        <authorList>
            <person name="Evans L.H."/>
            <person name="Alamgir A."/>
            <person name="Owens N."/>
            <person name="Weber N.D."/>
            <person name="Virtaneva K."/>
            <person name="Barbian K."/>
            <person name="Babar A."/>
            <person name="Rosenke K."/>
        </authorList>
    </citation>
    <scope>NUCLEOTIDE SEQUENCE</scope>
    <source>
        <strain evidence="7">86</strain>
    </source>
</reference>
<evidence type="ECO:0000256" key="1">
    <source>
        <dbReference type="ARBA" id="ARBA00009080"/>
    </source>
</evidence>
<dbReference type="InterPro" id="IPR013328">
    <property type="entry name" value="6PGD_dom2"/>
</dbReference>
<sequence>MEAHSGTIRTVGFIGLGIMGGPMAAHLIDAGFALHVHNRSRAKAEPLLAKGAVWHDRVADLAATCDAVVTVVGYPVDVRQIYLGEAGLIANARPGTLLIDMTTSNPSLARLLADSARPRGVSTLDAPVSGGEVGAREGRLAIMVGGAPEDFDRALPLFQAMGRTIRRIGPAGAGQHAKVVNQIVVAATLMGIAEGVAYARRCGLDAHAMLEVVGAGSAASPLLAVQAPKMMAGDYAPGSHVHHFLKDMGIALDEAAAMGLDLPALELSKSRYEELAALGFGAEGAQALARLYEDDLGA</sequence>
<dbReference type="InterPro" id="IPR002204">
    <property type="entry name" value="3-OH-isobutyrate_DH-rel_CS"/>
</dbReference>
<feature type="active site" evidence="4">
    <location>
        <position position="178"/>
    </location>
</feature>
<dbReference type="SUPFAM" id="SSF48179">
    <property type="entry name" value="6-phosphogluconate dehydrogenase C-terminal domain-like"/>
    <property type="match status" value="1"/>
</dbReference>
<dbReference type="PIRSF" id="PIRSF000103">
    <property type="entry name" value="HIBADH"/>
    <property type="match status" value="1"/>
</dbReference>
<name>A0A212J208_9PROT</name>
<gene>
    <name evidence="7" type="primary">ykwC</name>
    <name evidence="7" type="ORF">KL86APRO_10389</name>
</gene>
<dbReference type="GO" id="GO:0016054">
    <property type="term" value="P:organic acid catabolic process"/>
    <property type="evidence" value="ECO:0007669"/>
    <property type="project" value="UniProtKB-ARBA"/>
</dbReference>
<dbReference type="InterPro" id="IPR008927">
    <property type="entry name" value="6-PGluconate_DH-like_C_sf"/>
</dbReference>
<evidence type="ECO:0000256" key="4">
    <source>
        <dbReference type="PIRSR" id="PIRSR000103-1"/>
    </source>
</evidence>
<accession>A0A212J208</accession>
<feature type="domain" description="3-hydroxyisobutyrate dehydrogenase-like NAD-binding" evidence="6">
    <location>
        <begin position="172"/>
        <end position="292"/>
    </location>
</feature>
<dbReference type="InterPro" id="IPR029154">
    <property type="entry name" value="HIBADH-like_NADP-bd"/>
</dbReference>